<dbReference type="STRING" id="1858805.M5GAM8"/>
<feature type="non-terminal residue" evidence="12">
    <location>
        <position position="1"/>
    </location>
</feature>
<reference evidence="12 13" key="1">
    <citation type="journal article" date="2012" name="Science">
        <title>The Paleozoic origin of enzymatic lignin decomposition reconstructed from 31 fungal genomes.</title>
        <authorList>
            <person name="Floudas D."/>
            <person name="Binder M."/>
            <person name="Riley R."/>
            <person name="Barry K."/>
            <person name="Blanchette R.A."/>
            <person name="Henrissat B."/>
            <person name="Martinez A.T."/>
            <person name="Otillar R."/>
            <person name="Spatafora J.W."/>
            <person name="Yadav J.S."/>
            <person name="Aerts A."/>
            <person name="Benoit I."/>
            <person name="Boyd A."/>
            <person name="Carlson A."/>
            <person name="Copeland A."/>
            <person name="Coutinho P.M."/>
            <person name="de Vries R.P."/>
            <person name="Ferreira P."/>
            <person name="Findley K."/>
            <person name="Foster B."/>
            <person name="Gaskell J."/>
            <person name="Glotzer D."/>
            <person name="Gorecki P."/>
            <person name="Heitman J."/>
            <person name="Hesse C."/>
            <person name="Hori C."/>
            <person name="Igarashi K."/>
            <person name="Jurgens J.A."/>
            <person name="Kallen N."/>
            <person name="Kersten P."/>
            <person name="Kohler A."/>
            <person name="Kuees U."/>
            <person name="Kumar T.K.A."/>
            <person name="Kuo A."/>
            <person name="LaButti K."/>
            <person name="Larrondo L.F."/>
            <person name="Lindquist E."/>
            <person name="Ling A."/>
            <person name="Lombard V."/>
            <person name="Lucas S."/>
            <person name="Lundell T."/>
            <person name="Martin R."/>
            <person name="McLaughlin D.J."/>
            <person name="Morgenstern I."/>
            <person name="Morin E."/>
            <person name="Murat C."/>
            <person name="Nagy L.G."/>
            <person name="Nolan M."/>
            <person name="Ohm R.A."/>
            <person name="Patyshakuliyeva A."/>
            <person name="Rokas A."/>
            <person name="Ruiz-Duenas F.J."/>
            <person name="Sabat G."/>
            <person name="Salamov A."/>
            <person name="Samejima M."/>
            <person name="Schmutz J."/>
            <person name="Slot J.C."/>
            <person name="St John F."/>
            <person name="Stenlid J."/>
            <person name="Sun H."/>
            <person name="Sun S."/>
            <person name="Syed K."/>
            <person name="Tsang A."/>
            <person name="Wiebenga A."/>
            <person name="Young D."/>
            <person name="Pisabarro A."/>
            <person name="Eastwood D.C."/>
            <person name="Martin F."/>
            <person name="Cullen D."/>
            <person name="Grigoriev I.V."/>
            <person name="Hibbett D.S."/>
        </authorList>
    </citation>
    <scope>NUCLEOTIDE SEQUENCE [LARGE SCALE GENOMIC DNA]</scope>
    <source>
        <strain evidence="12 13">DJM-731 SS1</strain>
    </source>
</reference>
<keyword evidence="4" id="KW-0862">Zinc</keyword>
<feature type="region of interest" description="Disordered" evidence="11">
    <location>
        <begin position="18"/>
        <end position="53"/>
    </location>
</feature>
<keyword evidence="8" id="KW-0804">Transcription</keyword>
<evidence type="ECO:0000256" key="3">
    <source>
        <dbReference type="ARBA" id="ARBA00022771"/>
    </source>
</evidence>
<dbReference type="GO" id="GO:0005634">
    <property type="term" value="C:nucleus"/>
    <property type="evidence" value="ECO:0007669"/>
    <property type="project" value="UniProtKB-SubCell"/>
</dbReference>
<dbReference type="EMBL" id="JH795865">
    <property type="protein sequence ID" value="EJU00973.1"/>
    <property type="molecule type" value="Genomic_DNA"/>
</dbReference>
<evidence type="ECO:0000256" key="11">
    <source>
        <dbReference type="SAM" id="MobiDB-lite"/>
    </source>
</evidence>
<dbReference type="Proteomes" id="UP000030653">
    <property type="component" value="Unassembled WGS sequence"/>
</dbReference>
<feature type="compositionally biased region" description="Polar residues" evidence="11">
    <location>
        <begin position="190"/>
        <end position="201"/>
    </location>
</feature>
<dbReference type="GeneID" id="63688023"/>
<dbReference type="Pfam" id="PF08209">
    <property type="entry name" value="Sgf11"/>
    <property type="match status" value="1"/>
</dbReference>
<dbReference type="AlphaFoldDB" id="M5GAM8"/>
<keyword evidence="13" id="KW-1185">Reference proteome</keyword>
<dbReference type="Gene3D" id="3.30.160.60">
    <property type="entry name" value="Classic Zinc Finger"/>
    <property type="match status" value="1"/>
</dbReference>
<evidence type="ECO:0000256" key="8">
    <source>
        <dbReference type="ARBA" id="ARBA00023163"/>
    </source>
</evidence>
<dbReference type="GO" id="GO:0070461">
    <property type="term" value="C:SAGA-type complex"/>
    <property type="evidence" value="ECO:0007669"/>
    <property type="project" value="UniProtKB-ARBA"/>
</dbReference>
<dbReference type="RefSeq" id="XP_040627870.1">
    <property type="nucleotide sequence ID" value="XM_040772961.1"/>
</dbReference>
<dbReference type="InterPro" id="IPR013246">
    <property type="entry name" value="SAGA_su_Sgf11"/>
</dbReference>
<evidence type="ECO:0000256" key="6">
    <source>
        <dbReference type="ARBA" id="ARBA00023015"/>
    </source>
</evidence>
<evidence type="ECO:0000313" key="13">
    <source>
        <dbReference type="Proteomes" id="UP000030653"/>
    </source>
</evidence>
<feature type="compositionally biased region" description="Low complexity" evidence="11">
    <location>
        <begin position="31"/>
        <end position="48"/>
    </location>
</feature>
<evidence type="ECO:0000313" key="12">
    <source>
        <dbReference type="EMBL" id="EJU00973.1"/>
    </source>
</evidence>
<keyword evidence="2" id="KW-0479">Metal-binding</keyword>
<comment type="subcellular location">
    <subcellularLocation>
        <location evidence="1 10">Nucleus</location>
    </subcellularLocation>
</comment>
<feature type="compositionally biased region" description="Basic and acidic residues" evidence="11">
    <location>
        <begin position="148"/>
        <end position="161"/>
    </location>
</feature>
<evidence type="ECO:0000256" key="9">
    <source>
        <dbReference type="ARBA" id="ARBA00023242"/>
    </source>
</evidence>
<evidence type="ECO:0000256" key="7">
    <source>
        <dbReference type="ARBA" id="ARBA00023159"/>
    </source>
</evidence>
<evidence type="ECO:0000256" key="2">
    <source>
        <dbReference type="ARBA" id="ARBA00022723"/>
    </source>
</evidence>
<feature type="region of interest" description="Disordered" evidence="11">
    <location>
        <begin position="96"/>
        <end position="212"/>
    </location>
</feature>
<evidence type="ECO:0000256" key="4">
    <source>
        <dbReference type="ARBA" id="ARBA00022833"/>
    </source>
</evidence>
<organism evidence="12 13">
    <name type="scientific">Dacryopinax primogenitus (strain DJM 731)</name>
    <name type="common">Brown rot fungus</name>
    <dbReference type="NCBI Taxonomy" id="1858805"/>
    <lineage>
        <taxon>Eukaryota</taxon>
        <taxon>Fungi</taxon>
        <taxon>Dikarya</taxon>
        <taxon>Basidiomycota</taxon>
        <taxon>Agaricomycotina</taxon>
        <taxon>Dacrymycetes</taxon>
        <taxon>Dacrymycetales</taxon>
        <taxon>Dacrymycetaceae</taxon>
        <taxon>Dacryopinax</taxon>
    </lineage>
</organism>
<evidence type="ECO:0000256" key="10">
    <source>
        <dbReference type="RuleBase" id="RU261113"/>
    </source>
</evidence>
<proteinExistence type="inferred from homology"/>
<dbReference type="HOGENOM" id="CLU_1302288_0_0_1"/>
<protein>
    <recommendedName>
        <fullName evidence="10">SAGA-associated factor 11</fullName>
    </recommendedName>
</protein>
<dbReference type="GO" id="GO:0008270">
    <property type="term" value="F:zinc ion binding"/>
    <property type="evidence" value="ECO:0007669"/>
    <property type="project" value="UniProtKB-KW"/>
</dbReference>
<keyword evidence="5" id="KW-0156">Chromatin regulator</keyword>
<evidence type="ECO:0000256" key="5">
    <source>
        <dbReference type="ARBA" id="ARBA00022853"/>
    </source>
</evidence>
<keyword evidence="6" id="KW-0805">Transcription regulation</keyword>
<keyword evidence="7 10" id="KW-0010">Activator</keyword>
<keyword evidence="3" id="KW-0863">Zinc-finger</keyword>
<name>M5GAM8_DACPD</name>
<dbReference type="GO" id="GO:0006325">
    <property type="term" value="P:chromatin organization"/>
    <property type="evidence" value="ECO:0007669"/>
    <property type="project" value="UniProtKB-KW"/>
</dbReference>
<comment type="similarity">
    <text evidence="10">Belongs to the SGF11 family.</text>
</comment>
<evidence type="ECO:0000256" key="1">
    <source>
        <dbReference type="ARBA" id="ARBA00004123"/>
    </source>
</evidence>
<keyword evidence="9" id="KW-0539">Nucleus</keyword>
<accession>M5GAM8</accession>
<gene>
    <name evidence="12" type="ORF">DACRYDRAFT_22814</name>
</gene>
<dbReference type="OrthoDB" id="21557at2759"/>
<sequence>MMDTALLAHKECRKRQAKEQACSSLEPLQDTPPTGAAPASASSSQTMTDDAAVSQTNGSAVGIQKQDATLLDCLNCKRPIAFNRYAPHLASCMGLNVGSRRGQPRNASKRVDSEGTRSASPQVFSEEREATPSGPKTTKRNRSPSEMSLRDTKRPKTESRRTTPQPKSNGIAALLPGHYANSVPKAPSKLRSSPVASQGISGSPVASLDNGY</sequence>